<evidence type="ECO:0000256" key="7">
    <source>
        <dbReference type="ARBA" id="ARBA00022898"/>
    </source>
</evidence>
<comment type="catalytic activity">
    <reaction evidence="8 9">
        <text>6-carboxyhexanoyl-[ACP] + L-alanine + H(+) = (8S)-8-amino-7-oxononanoate + holo-[ACP] + CO2</text>
        <dbReference type="Rhea" id="RHEA:42288"/>
        <dbReference type="Rhea" id="RHEA-COMP:9685"/>
        <dbReference type="Rhea" id="RHEA-COMP:9955"/>
        <dbReference type="ChEBI" id="CHEBI:15378"/>
        <dbReference type="ChEBI" id="CHEBI:16526"/>
        <dbReference type="ChEBI" id="CHEBI:57972"/>
        <dbReference type="ChEBI" id="CHEBI:64479"/>
        <dbReference type="ChEBI" id="CHEBI:78846"/>
        <dbReference type="ChEBI" id="CHEBI:149468"/>
        <dbReference type="EC" id="2.3.1.47"/>
    </reaction>
</comment>
<feature type="binding site" evidence="9">
    <location>
        <position position="241"/>
    </location>
    <ligand>
        <name>pyridoxal 5'-phosphate</name>
        <dbReference type="ChEBI" id="CHEBI:597326"/>
    </ligand>
</feature>
<dbReference type="PANTHER" id="PTHR13693:SF100">
    <property type="entry name" value="8-AMINO-7-OXONONANOATE SYNTHASE"/>
    <property type="match status" value="1"/>
</dbReference>
<organism evidence="11 12">
    <name type="scientific">Spectribacter acetivorans</name>
    <dbReference type="NCBI Taxonomy" id="3075603"/>
    <lineage>
        <taxon>Bacteria</taxon>
        <taxon>Pseudomonadati</taxon>
        <taxon>Pseudomonadota</taxon>
        <taxon>Gammaproteobacteria</taxon>
        <taxon>Salinisphaerales</taxon>
        <taxon>Salinisphaeraceae</taxon>
        <taxon>Spectribacter</taxon>
    </lineage>
</organism>
<comment type="pathway">
    <text evidence="2 9">Cofactor biosynthesis; biotin biosynthesis.</text>
</comment>
<dbReference type="NCBIfam" id="TIGR00858">
    <property type="entry name" value="bioF"/>
    <property type="match status" value="1"/>
</dbReference>
<proteinExistence type="inferred from homology"/>
<evidence type="ECO:0000256" key="4">
    <source>
        <dbReference type="ARBA" id="ARBA00011738"/>
    </source>
</evidence>
<feature type="binding site" evidence="9">
    <location>
        <position position="181"/>
    </location>
    <ligand>
        <name>pyridoxal 5'-phosphate</name>
        <dbReference type="ChEBI" id="CHEBI:597326"/>
    </ligand>
</feature>
<evidence type="ECO:0000256" key="3">
    <source>
        <dbReference type="ARBA" id="ARBA00010008"/>
    </source>
</evidence>
<comment type="cofactor">
    <cofactor evidence="1 9">
        <name>pyridoxal 5'-phosphate</name>
        <dbReference type="ChEBI" id="CHEBI:597326"/>
    </cofactor>
</comment>
<dbReference type="PROSITE" id="PS00599">
    <property type="entry name" value="AA_TRANSFER_CLASS_2"/>
    <property type="match status" value="1"/>
</dbReference>
<keyword evidence="11" id="KW-0012">Acyltransferase</keyword>
<dbReference type="InterPro" id="IPR015421">
    <property type="entry name" value="PyrdxlP-dep_Trfase_major"/>
</dbReference>
<dbReference type="Pfam" id="PF00155">
    <property type="entry name" value="Aminotran_1_2"/>
    <property type="match status" value="1"/>
</dbReference>
<dbReference type="GO" id="GO:0008710">
    <property type="term" value="F:8-amino-7-oxononanoate synthase activity"/>
    <property type="evidence" value="ECO:0007669"/>
    <property type="project" value="UniProtKB-EC"/>
</dbReference>
<evidence type="ECO:0000256" key="2">
    <source>
        <dbReference type="ARBA" id="ARBA00004746"/>
    </source>
</evidence>
<dbReference type="InterPro" id="IPR004723">
    <property type="entry name" value="AONS_Archaea/Proteobacteria"/>
</dbReference>
<dbReference type="InterPro" id="IPR015424">
    <property type="entry name" value="PyrdxlP-dep_Trfase"/>
</dbReference>
<evidence type="ECO:0000256" key="5">
    <source>
        <dbReference type="ARBA" id="ARBA00022679"/>
    </source>
</evidence>
<dbReference type="InterPro" id="IPR001917">
    <property type="entry name" value="Aminotrans_II_pyridoxalP_BS"/>
</dbReference>
<dbReference type="SUPFAM" id="SSF53383">
    <property type="entry name" value="PLP-dependent transferases"/>
    <property type="match status" value="1"/>
</dbReference>
<keyword evidence="6 9" id="KW-0093">Biotin biosynthesis</keyword>
<dbReference type="Proteomes" id="UP001259982">
    <property type="component" value="Unassembled WGS sequence"/>
</dbReference>
<feature type="modified residue" description="N6-(pyridoxal phosphate)lysine" evidence="9">
    <location>
        <position position="244"/>
    </location>
</feature>
<dbReference type="PANTHER" id="PTHR13693">
    <property type="entry name" value="CLASS II AMINOTRANSFERASE/8-AMINO-7-OXONONANOATE SYNTHASE"/>
    <property type="match status" value="1"/>
</dbReference>
<feature type="binding site" evidence="9">
    <location>
        <position position="135"/>
    </location>
    <ligand>
        <name>substrate</name>
    </ligand>
</feature>
<evidence type="ECO:0000313" key="11">
    <source>
        <dbReference type="EMBL" id="MDT0619270.1"/>
    </source>
</evidence>
<feature type="domain" description="Aminotransferase class I/classII large" evidence="10">
    <location>
        <begin position="43"/>
        <end position="405"/>
    </location>
</feature>
<comment type="subunit">
    <text evidence="4 9">Homodimer.</text>
</comment>
<comment type="caution">
    <text evidence="11">The sequence shown here is derived from an EMBL/GenBank/DDBJ whole genome shotgun (WGS) entry which is preliminary data.</text>
</comment>
<sequence>MTPSLGAHLARELAALEDRQRYRHRRVVAGSHGVRIEVDGRRCLNFCSNDYLGLAADPGVAEAMAAAARQTGSGSGASQLISGHNRAHAELEEQLADYLGRPRALLFATGFAANVGIIDALVGRGDTIVADALNHASLIDGARLSGATKRVYAHADPGAADEQLGAAGSGHRLLVTDSVFSMDGDLAPLPALMTAAARHDAWTMVDDAHGFGVLGGGRGACAPPYPVPESRVPSPDVYVATLGKSVGAAGAFVAGDEALIEYLIQRARTLVFSTAPPPAVAAAASAGLRRLREDDWRRAHLFELIARFRRGCEQLGIVVDGGIRDAAGASPATRNSPLETPLTPIQPLVLGSDADALAASRALLERGYLVSAIRPPTVPEGTARLRVTLTAAHDAQQVDGLLAALADCVRPPEPVA</sequence>
<feature type="binding site" evidence="9">
    <location>
        <begin position="110"/>
        <end position="111"/>
    </location>
    <ligand>
        <name>pyridoxal 5'-phosphate</name>
        <dbReference type="ChEBI" id="CHEBI:597326"/>
    </ligand>
</feature>
<evidence type="ECO:0000256" key="9">
    <source>
        <dbReference type="HAMAP-Rule" id="MF_01693"/>
    </source>
</evidence>
<gene>
    <name evidence="9 11" type="primary">bioF</name>
    <name evidence="11" type="ORF">RM531_12365</name>
</gene>
<feature type="binding site" evidence="9">
    <location>
        <position position="209"/>
    </location>
    <ligand>
        <name>pyridoxal 5'-phosphate</name>
        <dbReference type="ChEBI" id="CHEBI:597326"/>
    </ligand>
</feature>
<evidence type="ECO:0000256" key="1">
    <source>
        <dbReference type="ARBA" id="ARBA00001933"/>
    </source>
</evidence>
<dbReference type="Gene3D" id="3.40.640.10">
    <property type="entry name" value="Type I PLP-dependent aspartate aminotransferase-like (Major domain)"/>
    <property type="match status" value="1"/>
</dbReference>
<comment type="similarity">
    <text evidence="3 9">Belongs to the class-II pyridoxal-phosphate-dependent aminotransferase family. BioF subfamily.</text>
</comment>
<dbReference type="RefSeq" id="WP_311659645.1">
    <property type="nucleotide sequence ID" value="NZ_JAVRHY010000012.1"/>
</dbReference>
<dbReference type="InterPro" id="IPR022834">
    <property type="entry name" value="AONS_Proteobacteria"/>
</dbReference>
<dbReference type="InterPro" id="IPR004839">
    <property type="entry name" value="Aminotransferase_I/II_large"/>
</dbReference>
<evidence type="ECO:0000256" key="6">
    <source>
        <dbReference type="ARBA" id="ARBA00022756"/>
    </source>
</evidence>
<reference evidence="11 12" key="1">
    <citation type="submission" date="2023-09" db="EMBL/GenBank/DDBJ databases">
        <authorList>
            <person name="Rey-Velasco X."/>
        </authorList>
    </citation>
    <scope>NUCLEOTIDE SEQUENCE [LARGE SCALE GENOMIC DNA]</scope>
    <source>
        <strain evidence="11 12">P385</strain>
    </source>
</reference>
<keyword evidence="5 9" id="KW-0808">Transferase</keyword>
<feature type="binding site" evidence="9">
    <location>
        <position position="23"/>
    </location>
    <ligand>
        <name>substrate</name>
    </ligand>
</feature>
<dbReference type="InterPro" id="IPR015422">
    <property type="entry name" value="PyrdxlP-dep_Trfase_small"/>
</dbReference>
<dbReference type="HAMAP" id="MF_01693">
    <property type="entry name" value="BioF_aminotrans_2"/>
    <property type="match status" value="1"/>
</dbReference>
<comment type="function">
    <text evidence="9">Catalyzes the decarboxylative condensation of pimeloyl-[acyl-carrier protein] and L-alanine to produce 8-amino-7-oxononanoate (AON), [acyl-carrier protein], and carbon dioxide.</text>
</comment>
<protein>
    <recommendedName>
        <fullName evidence="9">8-amino-7-oxononanoate synthase</fullName>
        <shortName evidence="9">AONS</shortName>
        <ecNumber evidence="9">2.3.1.47</ecNumber>
    </recommendedName>
    <alternativeName>
        <fullName evidence="9">7-keto-8-amino-pelargonic acid synthase</fullName>
        <shortName evidence="9">7-KAP synthase</shortName>
        <shortName evidence="9">KAPA synthase</shortName>
    </alternativeName>
    <alternativeName>
        <fullName evidence="9">8-amino-7-ketopelargonate synthase</fullName>
    </alternativeName>
</protein>
<keyword evidence="7 9" id="KW-0663">Pyridoxal phosphate</keyword>
<dbReference type="Gene3D" id="3.90.1150.10">
    <property type="entry name" value="Aspartate Aminotransferase, domain 1"/>
    <property type="match status" value="1"/>
</dbReference>
<dbReference type="EC" id="2.3.1.47" evidence="9"/>
<evidence type="ECO:0000259" key="10">
    <source>
        <dbReference type="Pfam" id="PF00155"/>
    </source>
</evidence>
<evidence type="ECO:0000313" key="12">
    <source>
        <dbReference type="Proteomes" id="UP001259982"/>
    </source>
</evidence>
<name>A0ABU3B9W3_9GAMM</name>
<dbReference type="InterPro" id="IPR050087">
    <property type="entry name" value="AON_synthase_class-II"/>
</dbReference>
<evidence type="ECO:0000256" key="8">
    <source>
        <dbReference type="ARBA" id="ARBA00047715"/>
    </source>
</evidence>
<dbReference type="EMBL" id="JAVRHY010000012">
    <property type="protein sequence ID" value="MDT0619270.1"/>
    <property type="molecule type" value="Genomic_DNA"/>
</dbReference>
<feature type="binding site" evidence="9">
    <location>
        <position position="377"/>
    </location>
    <ligand>
        <name>substrate</name>
    </ligand>
</feature>
<keyword evidence="12" id="KW-1185">Reference proteome</keyword>
<accession>A0ABU3B9W3</accession>